<dbReference type="InterPro" id="IPR013766">
    <property type="entry name" value="Thioredoxin_domain"/>
</dbReference>
<dbReference type="Pfam" id="PF14561">
    <property type="entry name" value="TPR_20"/>
    <property type="match status" value="1"/>
</dbReference>
<dbReference type="EMBL" id="BAABRR010000007">
    <property type="protein sequence ID" value="GAA5519104.1"/>
    <property type="molecule type" value="Genomic_DNA"/>
</dbReference>
<evidence type="ECO:0000313" key="2">
    <source>
        <dbReference type="EMBL" id="GAA5519104.1"/>
    </source>
</evidence>
<accession>A0ABP9WHQ3</accession>
<keyword evidence="3" id="KW-1185">Reference proteome</keyword>
<name>A0ABP9WHQ3_9MICO</name>
<proteinExistence type="predicted"/>
<dbReference type="InterPro" id="IPR011990">
    <property type="entry name" value="TPR-like_helical_dom_sf"/>
</dbReference>
<gene>
    <name evidence="2" type="ORF">Lsed01_01542</name>
</gene>
<dbReference type="Gene3D" id="3.40.30.10">
    <property type="entry name" value="Glutaredoxin"/>
    <property type="match status" value="1"/>
</dbReference>
<comment type="caution">
    <text evidence="2">The sequence shown here is derived from an EMBL/GenBank/DDBJ whole genome shotgun (WGS) entry which is preliminary data.</text>
</comment>
<dbReference type="InterPro" id="IPR036249">
    <property type="entry name" value="Thioredoxin-like_sf"/>
</dbReference>
<dbReference type="Gene3D" id="1.25.40.10">
    <property type="entry name" value="Tetratricopeptide repeat domain"/>
    <property type="match status" value="1"/>
</dbReference>
<dbReference type="Pfam" id="PF00085">
    <property type="entry name" value="Thioredoxin"/>
    <property type="match status" value="1"/>
</dbReference>
<protein>
    <submittedName>
        <fullName evidence="2">Uncharacterized protein Rv1324</fullName>
    </submittedName>
</protein>
<evidence type="ECO:0000313" key="3">
    <source>
        <dbReference type="Proteomes" id="UP001426770"/>
    </source>
</evidence>
<sequence length="289" mass="30272">MTDPTGPLRGAVDLAALAARSRRAESGLATIDEAQFQDLAQRSLETPVVIAFIAAASPQSEEIAKALAEDAGRVGVTFAACDVDAQPVIAQALQVRSVPAAVALIGGRPAPLFQGAATREQITDLIAQVVQAAQQMGAAAGVSAPEPPAEPAVPPLHQEAYDAIERGDLEGAEAVYDRALRDNPKDGEARSGRAQVRLMARSRLADLAAVRAAAAERPDDVDAQLAVADLDVIGGQLDDAFGRLIDLVRASAGDERERVRARLLELFDVVDPADPRVLRARQALASALY</sequence>
<dbReference type="SUPFAM" id="SSF52833">
    <property type="entry name" value="Thioredoxin-like"/>
    <property type="match status" value="1"/>
</dbReference>
<feature type="domain" description="Thioredoxin" evidence="1">
    <location>
        <begin position="31"/>
        <end position="127"/>
    </location>
</feature>
<dbReference type="Proteomes" id="UP001426770">
    <property type="component" value="Unassembled WGS sequence"/>
</dbReference>
<dbReference type="SUPFAM" id="SSF48452">
    <property type="entry name" value="TPR-like"/>
    <property type="match status" value="1"/>
</dbReference>
<organism evidence="2 3">
    <name type="scientific">Demequina sediminis</name>
    <dbReference type="NCBI Taxonomy" id="1930058"/>
    <lineage>
        <taxon>Bacteria</taxon>
        <taxon>Bacillati</taxon>
        <taxon>Actinomycetota</taxon>
        <taxon>Actinomycetes</taxon>
        <taxon>Micrococcales</taxon>
        <taxon>Demequinaceae</taxon>
        <taxon>Demequina</taxon>
    </lineage>
</organism>
<reference evidence="2 3" key="1">
    <citation type="submission" date="2024-02" db="EMBL/GenBank/DDBJ databases">
        <title>Lysinimicrobium sediminis NBRC 112286.</title>
        <authorList>
            <person name="Ichikawa N."/>
            <person name="Katano-Makiyama Y."/>
            <person name="Hidaka K."/>
        </authorList>
    </citation>
    <scope>NUCLEOTIDE SEQUENCE [LARGE SCALE GENOMIC DNA]</scope>
    <source>
        <strain evidence="2 3">NBRC 112286</strain>
    </source>
</reference>
<evidence type="ECO:0000259" key="1">
    <source>
        <dbReference type="Pfam" id="PF00085"/>
    </source>
</evidence>
<dbReference type="RefSeq" id="WP_286215311.1">
    <property type="nucleotide sequence ID" value="NZ_AP027736.1"/>
</dbReference>